<evidence type="ECO:0000256" key="3">
    <source>
        <dbReference type="ARBA" id="ARBA00022801"/>
    </source>
</evidence>
<dbReference type="GO" id="GO:0009253">
    <property type="term" value="P:peptidoglycan catabolic process"/>
    <property type="evidence" value="ECO:0007669"/>
    <property type="project" value="InterPro"/>
</dbReference>
<protein>
    <recommendedName>
        <fullName evidence="2">N-acetylmuramoyl-L-alanine amidase</fullName>
        <ecNumber evidence="2">3.5.1.28</ecNumber>
    </recommendedName>
</protein>
<dbReference type="CDD" id="cd02696">
    <property type="entry name" value="MurNAc-LAA"/>
    <property type="match status" value="1"/>
</dbReference>
<dbReference type="InterPro" id="IPR050695">
    <property type="entry name" value="N-acetylmuramoyl_amidase_3"/>
</dbReference>
<dbReference type="PANTHER" id="PTHR30404">
    <property type="entry name" value="N-ACETYLMURAMOYL-L-ALANINE AMIDASE"/>
    <property type="match status" value="1"/>
</dbReference>
<name>A0A7S9QCX0_9RHOB</name>
<dbReference type="EMBL" id="CP064942">
    <property type="protein sequence ID" value="QPH54275.1"/>
    <property type="molecule type" value="Genomic_DNA"/>
</dbReference>
<organism evidence="6 7">
    <name type="scientific">Pontivivens ytuae</name>
    <dbReference type="NCBI Taxonomy" id="2789856"/>
    <lineage>
        <taxon>Bacteria</taxon>
        <taxon>Pseudomonadati</taxon>
        <taxon>Pseudomonadota</taxon>
        <taxon>Alphaproteobacteria</taxon>
        <taxon>Rhodobacterales</taxon>
        <taxon>Paracoccaceae</taxon>
        <taxon>Pontivivens</taxon>
    </lineage>
</organism>
<evidence type="ECO:0000259" key="5">
    <source>
        <dbReference type="SMART" id="SM00646"/>
    </source>
</evidence>
<feature type="signal peptide" evidence="4">
    <location>
        <begin position="1"/>
        <end position="23"/>
    </location>
</feature>
<dbReference type="AlphaFoldDB" id="A0A7S9QCX0"/>
<keyword evidence="4" id="KW-0732">Signal</keyword>
<feature type="chain" id="PRO_5032418319" description="N-acetylmuramoyl-L-alanine amidase" evidence="4">
    <location>
        <begin position="24"/>
        <end position="388"/>
    </location>
</feature>
<dbReference type="SUPFAM" id="SSF53187">
    <property type="entry name" value="Zn-dependent exopeptidases"/>
    <property type="match status" value="1"/>
</dbReference>
<feature type="domain" description="MurNAc-LAA" evidence="5">
    <location>
        <begin position="211"/>
        <end position="366"/>
    </location>
</feature>
<keyword evidence="7" id="KW-1185">Reference proteome</keyword>
<proteinExistence type="predicted"/>
<dbReference type="Pfam" id="PF01520">
    <property type="entry name" value="Amidase_3"/>
    <property type="match status" value="1"/>
</dbReference>
<dbReference type="GO" id="GO:0008745">
    <property type="term" value="F:N-acetylmuramoyl-L-alanine amidase activity"/>
    <property type="evidence" value="ECO:0007669"/>
    <property type="project" value="UniProtKB-EC"/>
</dbReference>
<evidence type="ECO:0000256" key="2">
    <source>
        <dbReference type="ARBA" id="ARBA00011901"/>
    </source>
</evidence>
<evidence type="ECO:0000256" key="4">
    <source>
        <dbReference type="SAM" id="SignalP"/>
    </source>
</evidence>
<evidence type="ECO:0000313" key="7">
    <source>
        <dbReference type="Proteomes" id="UP000594800"/>
    </source>
</evidence>
<evidence type="ECO:0000313" key="6">
    <source>
        <dbReference type="EMBL" id="QPH54275.1"/>
    </source>
</evidence>
<dbReference type="EC" id="3.5.1.28" evidence="2"/>
<reference evidence="6 7" key="1">
    <citation type="submission" date="2020-11" db="EMBL/GenBank/DDBJ databases">
        <title>Description of Pontivivens ytuae sp. nov. isolated from deep sea sediment of Mariana Trench.</title>
        <authorList>
            <person name="Wang Z."/>
            <person name="Sun Q.-L."/>
            <person name="Xu X.-D."/>
            <person name="Tang Y.-Z."/>
            <person name="Zhang J."/>
        </authorList>
    </citation>
    <scope>NUCLEOTIDE SEQUENCE [LARGE SCALE GENOMIC DNA]</scope>
    <source>
        <strain evidence="6 7">MT2928</strain>
    </source>
</reference>
<keyword evidence="3" id="KW-0378">Hydrolase</keyword>
<dbReference type="KEGG" id="poz:I0K15_00405"/>
<gene>
    <name evidence="6" type="ORF">I0K15_00405</name>
</gene>
<dbReference type="RefSeq" id="WP_196103484.1">
    <property type="nucleotide sequence ID" value="NZ_CP064942.1"/>
</dbReference>
<dbReference type="InterPro" id="IPR002508">
    <property type="entry name" value="MurNAc-LAA_cat"/>
</dbReference>
<comment type="catalytic activity">
    <reaction evidence="1">
        <text>Hydrolyzes the link between N-acetylmuramoyl residues and L-amino acid residues in certain cell-wall glycopeptides.</text>
        <dbReference type="EC" id="3.5.1.28"/>
    </reaction>
</comment>
<dbReference type="Proteomes" id="UP000594800">
    <property type="component" value="Chromosome"/>
</dbReference>
<dbReference type="GO" id="GO:0030288">
    <property type="term" value="C:outer membrane-bounded periplasmic space"/>
    <property type="evidence" value="ECO:0007669"/>
    <property type="project" value="TreeGrafter"/>
</dbReference>
<dbReference type="SMART" id="SM00646">
    <property type="entry name" value="Ami_3"/>
    <property type="match status" value="1"/>
</dbReference>
<accession>A0A7S9QCX0</accession>
<dbReference type="Gene3D" id="3.40.630.40">
    <property type="entry name" value="Zn-dependent exopeptidases"/>
    <property type="match status" value="1"/>
</dbReference>
<evidence type="ECO:0000256" key="1">
    <source>
        <dbReference type="ARBA" id="ARBA00001561"/>
    </source>
</evidence>
<dbReference type="PANTHER" id="PTHR30404:SF0">
    <property type="entry name" value="N-ACETYLMURAMOYL-L-ALANINE AMIDASE AMIC"/>
    <property type="match status" value="1"/>
</dbReference>
<sequence>MRQILKGLATGALALALCGPVLAEPRVTGISADTEGWLSKTMTLRIALSEVAPFRVALPEDGTVRVEFDGAEAAPDLRLEPDAYLQRYRASAPDDETLRLDIGINRAAELEQARIDRSGAAPALVLTLALARSTVTPGAAPQVAAADALPVIVLDPGHGGVDPGAIRDGVAEKEIALTFGLELAEALRATGRYEVYLTRETDTFLTLRERVRTARSHGAALFLSLHANTVTEGNASGAAVYTLSARASDREAAALAALENRADAVGGAQLAVEDDDLAALLTDMAQRETNLRSVHLAEALVEGLGSSVGVIRSNPHRAAGFRVLKAPDVPSVLVELGFLSDSEDLANMTSPIWRGHAADGVIAAVDAWASRDRVLAPQLAATSVPLRD</sequence>